<keyword evidence="2" id="KW-0472">Membrane</keyword>
<comment type="caution">
    <text evidence="3">The sequence shown here is derived from an EMBL/GenBank/DDBJ whole genome shotgun (WGS) entry which is preliminary data.</text>
</comment>
<dbReference type="Proteomes" id="UP000053398">
    <property type="component" value="Unassembled WGS sequence"/>
</dbReference>
<keyword evidence="2" id="KW-0812">Transmembrane</keyword>
<keyword evidence="4" id="KW-1185">Reference proteome</keyword>
<gene>
    <name evidence="3" type="ORF">AQJ11_14925</name>
</gene>
<sequence>MRQHKGFAMRMRSAGRTGAPVRTGTTAQRVLIAQGVALGALTLGLLVLELPGIVREVRIWRMIKLRSGAKRPR</sequence>
<dbReference type="EMBL" id="LMWP01000016">
    <property type="protein sequence ID" value="KUN27892.1"/>
    <property type="molecule type" value="Genomic_DNA"/>
</dbReference>
<accession>A0A101QDE8</accession>
<dbReference type="AlphaFoldDB" id="A0A101QDE8"/>
<evidence type="ECO:0000313" key="3">
    <source>
        <dbReference type="EMBL" id="KUN27892.1"/>
    </source>
</evidence>
<evidence type="ECO:0000256" key="1">
    <source>
        <dbReference type="SAM" id="MobiDB-lite"/>
    </source>
</evidence>
<evidence type="ECO:0000313" key="4">
    <source>
        <dbReference type="Proteomes" id="UP000053398"/>
    </source>
</evidence>
<protein>
    <submittedName>
        <fullName evidence="3">Uncharacterized protein</fullName>
    </submittedName>
</protein>
<organism evidence="3 4">
    <name type="scientific">Streptomyces corchorusii</name>
    <name type="common">Streptomyces chibaensis</name>
    <dbReference type="NCBI Taxonomy" id="1903"/>
    <lineage>
        <taxon>Bacteria</taxon>
        <taxon>Bacillati</taxon>
        <taxon>Actinomycetota</taxon>
        <taxon>Actinomycetes</taxon>
        <taxon>Kitasatosporales</taxon>
        <taxon>Streptomycetaceae</taxon>
        <taxon>Streptomyces</taxon>
    </lineage>
</organism>
<feature type="region of interest" description="Disordered" evidence="1">
    <location>
        <begin position="1"/>
        <end position="21"/>
    </location>
</feature>
<dbReference type="RefSeq" id="WP_059263367.1">
    <property type="nucleotide sequence ID" value="NZ_KQ948355.1"/>
</dbReference>
<proteinExistence type="predicted"/>
<keyword evidence="2" id="KW-1133">Transmembrane helix</keyword>
<name>A0A101QDE8_STRCK</name>
<evidence type="ECO:0000256" key="2">
    <source>
        <dbReference type="SAM" id="Phobius"/>
    </source>
</evidence>
<feature type="transmembrane region" description="Helical" evidence="2">
    <location>
        <begin position="31"/>
        <end position="54"/>
    </location>
</feature>
<reference evidence="3 4" key="1">
    <citation type="submission" date="2015-10" db="EMBL/GenBank/DDBJ databases">
        <title>Draft genome sequence of Streptomyces corchorusii DSM 40340, type strain for the species Streptomyces corchorusii.</title>
        <authorList>
            <person name="Ruckert C."/>
            <person name="Winkler A."/>
            <person name="Kalinowski J."/>
            <person name="Kampfer P."/>
            <person name="Glaeser S."/>
        </authorList>
    </citation>
    <scope>NUCLEOTIDE SEQUENCE [LARGE SCALE GENOMIC DNA]</scope>
    <source>
        <strain evidence="3 4">DSM 40340</strain>
    </source>
</reference>